<proteinExistence type="inferred from homology"/>
<protein>
    <recommendedName>
        <fullName evidence="6 19">Adenosylcobinamide-GDP ribazoletransferase</fullName>
        <ecNumber evidence="5 19">2.7.8.26</ecNumber>
    </recommendedName>
    <alternativeName>
        <fullName evidence="16 19">Cobalamin synthase</fullName>
    </alternativeName>
    <alternativeName>
        <fullName evidence="15 19">Cobalamin-5'-phosphate synthase</fullName>
    </alternativeName>
</protein>
<evidence type="ECO:0000256" key="1">
    <source>
        <dbReference type="ARBA" id="ARBA00001946"/>
    </source>
</evidence>
<evidence type="ECO:0000256" key="2">
    <source>
        <dbReference type="ARBA" id="ARBA00004651"/>
    </source>
</evidence>
<evidence type="ECO:0000256" key="16">
    <source>
        <dbReference type="ARBA" id="ARBA00032853"/>
    </source>
</evidence>
<dbReference type="EMBL" id="LWAE01000001">
    <property type="protein sequence ID" value="KZL93475.1"/>
    <property type="molecule type" value="Genomic_DNA"/>
</dbReference>
<evidence type="ECO:0000256" key="13">
    <source>
        <dbReference type="ARBA" id="ARBA00023136"/>
    </source>
</evidence>
<comment type="similarity">
    <text evidence="4 19">Belongs to the CobS family.</text>
</comment>
<dbReference type="InterPro" id="IPR003805">
    <property type="entry name" value="CobS"/>
</dbReference>
<evidence type="ECO:0000313" key="21">
    <source>
        <dbReference type="Proteomes" id="UP000076603"/>
    </source>
</evidence>
<comment type="cofactor">
    <cofactor evidence="1 19">
        <name>Mg(2+)</name>
        <dbReference type="ChEBI" id="CHEBI:18420"/>
    </cofactor>
</comment>
<keyword evidence="9 19" id="KW-0808">Transferase</keyword>
<evidence type="ECO:0000256" key="19">
    <source>
        <dbReference type="HAMAP-Rule" id="MF_00719"/>
    </source>
</evidence>
<organism evidence="20 21">
    <name type="scientific">Clostridium magnum DSM 2767</name>
    <dbReference type="NCBI Taxonomy" id="1121326"/>
    <lineage>
        <taxon>Bacteria</taxon>
        <taxon>Bacillati</taxon>
        <taxon>Bacillota</taxon>
        <taxon>Clostridia</taxon>
        <taxon>Eubacteriales</taxon>
        <taxon>Clostridiaceae</taxon>
        <taxon>Clostridium</taxon>
    </lineage>
</organism>
<dbReference type="NCBIfam" id="TIGR00317">
    <property type="entry name" value="cobS"/>
    <property type="match status" value="1"/>
</dbReference>
<evidence type="ECO:0000256" key="5">
    <source>
        <dbReference type="ARBA" id="ARBA00013200"/>
    </source>
</evidence>
<keyword evidence="10 19" id="KW-0812">Transmembrane</keyword>
<dbReference type="AlphaFoldDB" id="A0A168DZH3"/>
<keyword evidence="11 19" id="KW-0460">Magnesium</keyword>
<dbReference type="RefSeq" id="WP_066617527.1">
    <property type="nucleotide sequence ID" value="NZ_FQXL01000024.1"/>
</dbReference>
<feature type="transmembrane region" description="Helical" evidence="19">
    <location>
        <begin position="229"/>
        <end position="248"/>
    </location>
</feature>
<gene>
    <name evidence="19 20" type="primary">cobS</name>
    <name evidence="20" type="ORF">CLMAG_05210</name>
</gene>
<dbReference type="GO" id="GO:0009236">
    <property type="term" value="P:cobalamin biosynthetic process"/>
    <property type="evidence" value="ECO:0007669"/>
    <property type="project" value="UniProtKB-UniRule"/>
</dbReference>
<evidence type="ECO:0000256" key="4">
    <source>
        <dbReference type="ARBA" id="ARBA00010561"/>
    </source>
</evidence>
<keyword evidence="12 19" id="KW-1133">Transmembrane helix</keyword>
<comment type="pathway">
    <text evidence="3 19">Cofactor biosynthesis; adenosylcobalamin biosynthesis; adenosylcobalamin from cob(II)yrinate a,c-diamide: step 7/7.</text>
</comment>
<feature type="transmembrane region" description="Helical" evidence="19">
    <location>
        <begin position="65"/>
        <end position="82"/>
    </location>
</feature>
<accession>A0A168DZH3</accession>
<feature type="transmembrane region" description="Helical" evidence="19">
    <location>
        <begin position="198"/>
        <end position="217"/>
    </location>
</feature>
<evidence type="ECO:0000313" key="20">
    <source>
        <dbReference type="EMBL" id="KZL93475.1"/>
    </source>
</evidence>
<reference evidence="20 21" key="1">
    <citation type="submission" date="2016-04" db="EMBL/GenBank/DDBJ databases">
        <title>Genome sequence of Clostridium magnum DSM 2767.</title>
        <authorList>
            <person name="Poehlein A."/>
            <person name="Uhlig R."/>
            <person name="Fischer R."/>
            <person name="Bahl H."/>
            <person name="Daniel R."/>
        </authorList>
    </citation>
    <scope>NUCLEOTIDE SEQUENCE [LARGE SCALE GENOMIC DNA]</scope>
    <source>
        <strain evidence="20 21">DSM 2767</strain>
    </source>
</reference>
<keyword evidence="8 19" id="KW-0169">Cobalamin biosynthesis</keyword>
<sequence length="249" mass="27089">MKETICNLLLFIQFFTRIPINLSLPCESKNFRRGSVFLPIVGLIIGGIQWGAYKLFIQILPLEPTVVIVLLIGVLLTGGLHIDGLGDTCDGFFAFKGSDRIIEIMKDSRIGTYSCIATIFDFLFKYTLIVAIAPKFSIAIIVAPMISRFTTVFLSAMGNTAKNTGTGNLFIGNIGKMQLVITVLITTGILILVMNPKYVIILLVSGIILSVVLNEFCKSKIGGITGDILGANNELVEILTLILIAIIMK</sequence>
<evidence type="ECO:0000256" key="15">
    <source>
        <dbReference type="ARBA" id="ARBA00032605"/>
    </source>
</evidence>
<evidence type="ECO:0000256" key="14">
    <source>
        <dbReference type="ARBA" id="ARBA00025228"/>
    </source>
</evidence>
<keyword evidence="13 19" id="KW-0472">Membrane</keyword>
<comment type="function">
    <text evidence="14 19">Joins adenosylcobinamide-GDP and alpha-ribazole to generate adenosylcobalamin (Ado-cobalamin). Also synthesizes adenosylcobalamin 5'-phosphate from adenosylcobinamide-GDP and alpha-ribazole 5'-phosphate.</text>
</comment>
<evidence type="ECO:0000256" key="10">
    <source>
        <dbReference type="ARBA" id="ARBA00022692"/>
    </source>
</evidence>
<evidence type="ECO:0000256" key="6">
    <source>
        <dbReference type="ARBA" id="ARBA00015850"/>
    </source>
</evidence>
<dbReference type="GO" id="GO:0008818">
    <property type="term" value="F:cobalamin 5'-phosphate synthase activity"/>
    <property type="evidence" value="ECO:0007669"/>
    <property type="project" value="UniProtKB-UniRule"/>
</dbReference>
<dbReference type="OrthoDB" id="9794626at2"/>
<dbReference type="GO" id="GO:0051073">
    <property type="term" value="F:adenosylcobinamide-GDP ribazoletransferase activity"/>
    <property type="evidence" value="ECO:0007669"/>
    <property type="project" value="UniProtKB-UniRule"/>
</dbReference>
<evidence type="ECO:0000256" key="9">
    <source>
        <dbReference type="ARBA" id="ARBA00022679"/>
    </source>
</evidence>
<dbReference type="PANTHER" id="PTHR34148">
    <property type="entry name" value="ADENOSYLCOBINAMIDE-GDP RIBAZOLETRANSFERASE"/>
    <property type="match status" value="1"/>
</dbReference>
<dbReference type="HAMAP" id="MF_00719">
    <property type="entry name" value="CobS"/>
    <property type="match status" value="1"/>
</dbReference>
<evidence type="ECO:0000256" key="17">
    <source>
        <dbReference type="ARBA" id="ARBA00048623"/>
    </source>
</evidence>
<feature type="transmembrane region" description="Helical" evidence="19">
    <location>
        <begin position="36"/>
        <end position="53"/>
    </location>
</feature>
<dbReference type="STRING" id="1121326.CLMAG_05210"/>
<evidence type="ECO:0000256" key="12">
    <source>
        <dbReference type="ARBA" id="ARBA00022989"/>
    </source>
</evidence>
<keyword evidence="7 19" id="KW-1003">Cell membrane</keyword>
<dbReference type="UniPathway" id="UPA00148">
    <property type="reaction ID" value="UER00238"/>
</dbReference>
<evidence type="ECO:0000256" key="18">
    <source>
        <dbReference type="ARBA" id="ARBA00049504"/>
    </source>
</evidence>
<feature type="transmembrane region" description="Helical" evidence="19">
    <location>
        <begin position="138"/>
        <end position="157"/>
    </location>
</feature>
<dbReference type="PATRIC" id="fig|1121326.3.peg.477"/>
<dbReference type="Pfam" id="PF02654">
    <property type="entry name" value="CobS"/>
    <property type="match status" value="1"/>
</dbReference>
<dbReference type="PANTHER" id="PTHR34148:SF1">
    <property type="entry name" value="ADENOSYLCOBINAMIDE-GDP RIBAZOLETRANSFERASE"/>
    <property type="match status" value="1"/>
</dbReference>
<keyword evidence="21" id="KW-1185">Reference proteome</keyword>
<evidence type="ECO:0000256" key="11">
    <source>
        <dbReference type="ARBA" id="ARBA00022842"/>
    </source>
</evidence>
<name>A0A168DZH3_9CLOT</name>
<dbReference type="GO" id="GO:0005886">
    <property type="term" value="C:plasma membrane"/>
    <property type="evidence" value="ECO:0007669"/>
    <property type="project" value="UniProtKB-SubCell"/>
</dbReference>
<comment type="caution">
    <text evidence="20">The sequence shown here is derived from an EMBL/GenBank/DDBJ whole genome shotgun (WGS) entry which is preliminary data.</text>
</comment>
<comment type="subcellular location">
    <subcellularLocation>
        <location evidence="2 19">Cell membrane</location>
        <topology evidence="2 19">Multi-pass membrane protein</topology>
    </subcellularLocation>
</comment>
<evidence type="ECO:0000256" key="7">
    <source>
        <dbReference type="ARBA" id="ARBA00022475"/>
    </source>
</evidence>
<feature type="transmembrane region" description="Helical" evidence="19">
    <location>
        <begin position="110"/>
        <end position="132"/>
    </location>
</feature>
<dbReference type="Proteomes" id="UP000076603">
    <property type="component" value="Unassembled WGS sequence"/>
</dbReference>
<comment type="catalytic activity">
    <reaction evidence="18 19">
        <text>alpha-ribazole 5'-phosphate + adenosylcob(III)inamide-GDP = adenosylcob(III)alamin 5'-phosphate + GMP + H(+)</text>
        <dbReference type="Rhea" id="RHEA:23560"/>
        <dbReference type="ChEBI" id="CHEBI:15378"/>
        <dbReference type="ChEBI" id="CHEBI:57918"/>
        <dbReference type="ChEBI" id="CHEBI:58115"/>
        <dbReference type="ChEBI" id="CHEBI:60487"/>
        <dbReference type="ChEBI" id="CHEBI:60493"/>
        <dbReference type="EC" id="2.7.8.26"/>
    </reaction>
</comment>
<comment type="catalytic activity">
    <reaction evidence="17 19">
        <text>alpha-ribazole + adenosylcob(III)inamide-GDP = adenosylcob(III)alamin + GMP + H(+)</text>
        <dbReference type="Rhea" id="RHEA:16049"/>
        <dbReference type="ChEBI" id="CHEBI:10329"/>
        <dbReference type="ChEBI" id="CHEBI:15378"/>
        <dbReference type="ChEBI" id="CHEBI:18408"/>
        <dbReference type="ChEBI" id="CHEBI:58115"/>
        <dbReference type="ChEBI" id="CHEBI:60487"/>
        <dbReference type="EC" id="2.7.8.26"/>
    </reaction>
</comment>
<evidence type="ECO:0000256" key="3">
    <source>
        <dbReference type="ARBA" id="ARBA00004663"/>
    </source>
</evidence>
<feature type="transmembrane region" description="Helical" evidence="19">
    <location>
        <begin position="169"/>
        <end position="192"/>
    </location>
</feature>
<evidence type="ECO:0000256" key="8">
    <source>
        <dbReference type="ARBA" id="ARBA00022573"/>
    </source>
</evidence>
<dbReference type="EC" id="2.7.8.26" evidence="5 19"/>